<accession>A0A1M5QJE1</accession>
<comment type="pathway">
    <text evidence="2 6">Cofactor biosynthesis; tetrahydrofolate biosynthesis; 2-amino-4-hydroxy-6-hydroxymethyl-7,8-dihydropteridine diphosphate from 7,8-dihydroneopterin triphosphate: step 3/4.</text>
</comment>
<dbReference type="Proteomes" id="UP000184447">
    <property type="component" value="Unassembled WGS sequence"/>
</dbReference>
<dbReference type="SUPFAM" id="SSF55620">
    <property type="entry name" value="Tetrahydrobiopterin biosynthesis enzymes-like"/>
    <property type="match status" value="1"/>
</dbReference>
<evidence type="ECO:0000313" key="9">
    <source>
        <dbReference type="Proteomes" id="UP000184447"/>
    </source>
</evidence>
<comment type="function">
    <text evidence="6">Catalyzes the conversion of 7,8-dihydroneopterin to 6-hydroxymethyl-7,8-dihydropterin.</text>
</comment>
<dbReference type="FunFam" id="3.30.1130.10:FF:000003">
    <property type="entry name" value="7,8-dihydroneopterin aldolase"/>
    <property type="match status" value="1"/>
</dbReference>
<protein>
    <recommendedName>
        <fullName evidence="6">7,8-dihydroneopterin aldolase</fullName>
        <ecNumber evidence="6">4.1.2.25</ecNumber>
    </recommendedName>
</protein>
<reference evidence="8 9" key="1">
    <citation type="submission" date="2016-11" db="EMBL/GenBank/DDBJ databases">
        <authorList>
            <person name="Jaros S."/>
            <person name="Januszkiewicz K."/>
            <person name="Wedrychowicz H."/>
        </authorList>
    </citation>
    <scope>NUCLEOTIDE SEQUENCE [LARGE SCALE GENOMIC DNA]</scope>
    <source>
        <strain evidence="8 9">DSM 8605</strain>
    </source>
</reference>
<dbReference type="GO" id="GO:0046654">
    <property type="term" value="P:tetrahydrofolate biosynthetic process"/>
    <property type="evidence" value="ECO:0007669"/>
    <property type="project" value="UniProtKB-UniRule"/>
</dbReference>
<gene>
    <name evidence="8" type="ORF">SAMN02745207_00120</name>
</gene>
<dbReference type="EC" id="4.1.2.25" evidence="6"/>
<dbReference type="AlphaFoldDB" id="A0A1M5QJE1"/>
<name>A0A1M5QJE1_9CLOT</name>
<evidence type="ECO:0000256" key="3">
    <source>
        <dbReference type="ARBA" id="ARBA00005708"/>
    </source>
</evidence>
<dbReference type="InterPro" id="IPR006156">
    <property type="entry name" value="Dihydroneopterin_aldolase"/>
</dbReference>
<keyword evidence="5 6" id="KW-0456">Lyase</keyword>
<evidence type="ECO:0000259" key="7">
    <source>
        <dbReference type="SMART" id="SM00905"/>
    </source>
</evidence>
<dbReference type="Pfam" id="PF02152">
    <property type="entry name" value="FolB"/>
    <property type="match status" value="1"/>
</dbReference>
<feature type="domain" description="Dihydroneopterin aldolase/epimerase" evidence="7">
    <location>
        <begin position="4"/>
        <end position="117"/>
    </location>
</feature>
<dbReference type="SMART" id="SM00905">
    <property type="entry name" value="FolB"/>
    <property type="match status" value="1"/>
</dbReference>
<dbReference type="NCBIfam" id="TIGR00526">
    <property type="entry name" value="folB_dom"/>
    <property type="match status" value="1"/>
</dbReference>
<evidence type="ECO:0000313" key="8">
    <source>
        <dbReference type="EMBL" id="SHH13899.1"/>
    </source>
</evidence>
<keyword evidence="4 6" id="KW-0289">Folate biosynthesis</keyword>
<dbReference type="GO" id="GO:0004150">
    <property type="term" value="F:dihydroneopterin aldolase activity"/>
    <property type="evidence" value="ECO:0007669"/>
    <property type="project" value="UniProtKB-UniRule"/>
</dbReference>
<evidence type="ECO:0000256" key="6">
    <source>
        <dbReference type="RuleBase" id="RU362079"/>
    </source>
</evidence>
<dbReference type="PANTHER" id="PTHR42844">
    <property type="entry name" value="DIHYDRONEOPTERIN ALDOLASE 1-RELATED"/>
    <property type="match status" value="1"/>
</dbReference>
<dbReference type="UniPathway" id="UPA00077">
    <property type="reaction ID" value="UER00154"/>
</dbReference>
<dbReference type="CDD" id="cd00534">
    <property type="entry name" value="DHNA_DHNTPE"/>
    <property type="match status" value="1"/>
</dbReference>
<proteinExistence type="inferred from homology"/>
<dbReference type="InterPro" id="IPR043133">
    <property type="entry name" value="GTP-CH-I_C/QueF"/>
</dbReference>
<dbReference type="Gene3D" id="3.30.1130.10">
    <property type="match status" value="1"/>
</dbReference>
<comment type="similarity">
    <text evidence="3 6">Belongs to the DHNA family.</text>
</comment>
<dbReference type="GO" id="GO:0046656">
    <property type="term" value="P:folic acid biosynthetic process"/>
    <property type="evidence" value="ECO:0007669"/>
    <property type="project" value="UniProtKB-UniRule"/>
</dbReference>
<dbReference type="EMBL" id="FQXM01000002">
    <property type="protein sequence ID" value="SHH13899.1"/>
    <property type="molecule type" value="Genomic_DNA"/>
</dbReference>
<dbReference type="OrthoDB" id="9808041at2"/>
<evidence type="ECO:0000256" key="1">
    <source>
        <dbReference type="ARBA" id="ARBA00001353"/>
    </source>
</evidence>
<evidence type="ECO:0000256" key="4">
    <source>
        <dbReference type="ARBA" id="ARBA00022909"/>
    </source>
</evidence>
<dbReference type="PANTHER" id="PTHR42844:SF1">
    <property type="entry name" value="DIHYDRONEOPTERIN ALDOLASE 1-RELATED"/>
    <property type="match status" value="1"/>
</dbReference>
<dbReference type="RefSeq" id="WP_073335920.1">
    <property type="nucleotide sequence ID" value="NZ_FQXM01000002.1"/>
</dbReference>
<keyword evidence="9" id="KW-1185">Reference proteome</keyword>
<dbReference type="NCBIfam" id="TIGR00525">
    <property type="entry name" value="folB"/>
    <property type="match status" value="1"/>
</dbReference>
<evidence type="ECO:0000256" key="2">
    <source>
        <dbReference type="ARBA" id="ARBA00005013"/>
    </source>
</evidence>
<dbReference type="InterPro" id="IPR006157">
    <property type="entry name" value="FolB_dom"/>
</dbReference>
<comment type="catalytic activity">
    <reaction evidence="1 6">
        <text>7,8-dihydroneopterin = 6-hydroxymethyl-7,8-dihydropterin + glycolaldehyde</text>
        <dbReference type="Rhea" id="RHEA:10540"/>
        <dbReference type="ChEBI" id="CHEBI:17001"/>
        <dbReference type="ChEBI" id="CHEBI:17071"/>
        <dbReference type="ChEBI" id="CHEBI:44841"/>
        <dbReference type="EC" id="4.1.2.25"/>
    </reaction>
</comment>
<dbReference type="STRING" id="1121316.SAMN02745207_00120"/>
<organism evidence="8 9">
    <name type="scientific">Clostridium grantii DSM 8605</name>
    <dbReference type="NCBI Taxonomy" id="1121316"/>
    <lineage>
        <taxon>Bacteria</taxon>
        <taxon>Bacillati</taxon>
        <taxon>Bacillota</taxon>
        <taxon>Clostridia</taxon>
        <taxon>Eubacteriales</taxon>
        <taxon>Clostridiaceae</taxon>
        <taxon>Clostridium</taxon>
    </lineage>
</organism>
<sequence length="121" mass="13989">MDRILMKNLGFFGYHGALKEENVLGQKFFVDIELYVDLQKAGKSDSVVDTVHYGQVYELVKNIVENERFSLIEALGESIAQNVIDKFDLVEEIRVVIKKPEAPVRGIFDYFGVDIRRKKYE</sequence>
<dbReference type="GO" id="GO:0005737">
    <property type="term" value="C:cytoplasm"/>
    <property type="evidence" value="ECO:0007669"/>
    <property type="project" value="TreeGrafter"/>
</dbReference>
<evidence type="ECO:0000256" key="5">
    <source>
        <dbReference type="ARBA" id="ARBA00023239"/>
    </source>
</evidence>